<keyword evidence="7" id="KW-0808">Transferase</keyword>
<dbReference type="EC" id="2.1.1.-" evidence="7"/>
<sequence length="123" mass="14639">MWNDNASLLKTLNHLRSQFTTRNFRCEAFPTYPRTYDMVHADGLLTLEGSQRRCNTFDIFVEIDRILRPEGWAIFRDKATVIESMRPLVARLKWEARVIEIESNNDEKLFVCQKPFFKRHTSQ</sequence>
<reference evidence="9" key="2">
    <citation type="submission" date="2025-08" db="UniProtKB">
        <authorList>
            <consortium name="RefSeq"/>
        </authorList>
    </citation>
    <scope>IDENTIFICATION</scope>
    <source>
        <tissue evidence="9">Leaf</tissue>
    </source>
</reference>
<dbReference type="RefSeq" id="XP_056684133.1">
    <property type="nucleotide sequence ID" value="XM_056828155.1"/>
</dbReference>
<dbReference type="PANTHER" id="PTHR10108:SF899">
    <property type="entry name" value="PECTIN METHYLTRANSFERASE QUA2-RELATED"/>
    <property type="match status" value="1"/>
</dbReference>
<keyword evidence="4 7" id="KW-0735">Signal-anchor</keyword>
<dbReference type="PANTHER" id="PTHR10108">
    <property type="entry name" value="SAM-DEPENDENT METHYLTRANSFERASE"/>
    <property type="match status" value="1"/>
</dbReference>
<gene>
    <name evidence="9" type="primary">LOC130460702</name>
</gene>
<comment type="subcellular location">
    <subcellularLocation>
        <location evidence="6">Endomembrane system</location>
        <topology evidence="6">Single-pass membrane protein</topology>
    </subcellularLocation>
    <subcellularLocation>
        <location evidence="1 7">Membrane</location>
        <topology evidence="1 7">Single-pass type II membrane protein</topology>
    </subcellularLocation>
</comment>
<evidence type="ECO:0000313" key="9">
    <source>
        <dbReference type="RefSeq" id="XP_056684133.1"/>
    </source>
</evidence>
<evidence type="ECO:0000256" key="1">
    <source>
        <dbReference type="ARBA" id="ARBA00004606"/>
    </source>
</evidence>
<accession>A0ABM3QL94</accession>
<protein>
    <recommendedName>
        <fullName evidence="7">Methyltransferase</fullName>
        <ecNumber evidence="7">2.1.1.-</ecNumber>
    </recommendedName>
</protein>
<dbReference type="Proteomes" id="UP000813463">
    <property type="component" value="Chromosome 5"/>
</dbReference>
<evidence type="ECO:0000256" key="6">
    <source>
        <dbReference type="ARBA" id="ARBA00037847"/>
    </source>
</evidence>
<evidence type="ECO:0000313" key="8">
    <source>
        <dbReference type="Proteomes" id="UP000813463"/>
    </source>
</evidence>
<evidence type="ECO:0000256" key="7">
    <source>
        <dbReference type="RuleBase" id="RU366043"/>
    </source>
</evidence>
<dbReference type="InterPro" id="IPR004159">
    <property type="entry name" value="Put_SAM_MeTrfase"/>
</dbReference>
<keyword evidence="4 7" id="KW-0812">Transmembrane</keyword>
<reference evidence="8" key="1">
    <citation type="journal article" date="2021" name="Nat. Commun.">
        <title>Genomic analyses provide insights into spinach domestication and the genetic basis of agronomic traits.</title>
        <authorList>
            <person name="Cai X."/>
            <person name="Sun X."/>
            <person name="Xu C."/>
            <person name="Sun H."/>
            <person name="Wang X."/>
            <person name="Ge C."/>
            <person name="Zhang Z."/>
            <person name="Wang Q."/>
            <person name="Fei Z."/>
            <person name="Jiao C."/>
            <person name="Wang Q."/>
        </authorList>
    </citation>
    <scope>NUCLEOTIDE SEQUENCE [LARGE SCALE GENOMIC DNA]</scope>
    <source>
        <strain evidence="8">cv. Varoflay</strain>
    </source>
</reference>
<dbReference type="InterPro" id="IPR029063">
    <property type="entry name" value="SAM-dependent_MTases_sf"/>
</dbReference>
<keyword evidence="8" id="KW-1185">Reference proteome</keyword>
<name>A0ABM3QL94_SPIOL</name>
<dbReference type="Pfam" id="PF03141">
    <property type="entry name" value="Methyltransf_29"/>
    <property type="match status" value="1"/>
</dbReference>
<evidence type="ECO:0000256" key="3">
    <source>
        <dbReference type="ARBA" id="ARBA00022603"/>
    </source>
</evidence>
<keyword evidence="3 7" id="KW-0489">Methyltransferase</keyword>
<keyword evidence="5 7" id="KW-0325">Glycoprotein</keyword>
<dbReference type="GO" id="GO:0008168">
    <property type="term" value="F:methyltransferase activity"/>
    <property type="evidence" value="ECO:0007669"/>
    <property type="project" value="UniProtKB-KW"/>
</dbReference>
<proteinExistence type="inferred from homology"/>
<dbReference type="GO" id="GO:0032259">
    <property type="term" value="P:methylation"/>
    <property type="evidence" value="ECO:0007669"/>
    <property type="project" value="UniProtKB-KW"/>
</dbReference>
<evidence type="ECO:0000256" key="2">
    <source>
        <dbReference type="ARBA" id="ARBA00008361"/>
    </source>
</evidence>
<evidence type="ECO:0000256" key="5">
    <source>
        <dbReference type="ARBA" id="ARBA00023180"/>
    </source>
</evidence>
<dbReference type="SUPFAM" id="SSF53335">
    <property type="entry name" value="S-adenosyl-L-methionine-dependent methyltransferases"/>
    <property type="match status" value="1"/>
</dbReference>
<evidence type="ECO:0000256" key="4">
    <source>
        <dbReference type="ARBA" id="ARBA00022968"/>
    </source>
</evidence>
<comment type="similarity">
    <text evidence="2 7">Belongs to the methyltransferase superfamily.</text>
</comment>
<organism evidence="8 9">
    <name type="scientific">Spinacia oleracea</name>
    <name type="common">Spinach</name>
    <dbReference type="NCBI Taxonomy" id="3562"/>
    <lineage>
        <taxon>Eukaryota</taxon>
        <taxon>Viridiplantae</taxon>
        <taxon>Streptophyta</taxon>
        <taxon>Embryophyta</taxon>
        <taxon>Tracheophyta</taxon>
        <taxon>Spermatophyta</taxon>
        <taxon>Magnoliopsida</taxon>
        <taxon>eudicotyledons</taxon>
        <taxon>Gunneridae</taxon>
        <taxon>Pentapetalae</taxon>
        <taxon>Caryophyllales</taxon>
        <taxon>Chenopodiaceae</taxon>
        <taxon>Chenopodioideae</taxon>
        <taxon>Anserineae</taxon>
        <taxon>Spinacia</taxon>
    </lineage>
</organism>
<dbReference type="GeneID" id="130460702"/>